<feature type="transmembrane region" description="Helical" evidence="2">
    <location>
        <begin position="29"/>
        <end position="48"/>
    </location>
</feature>
<organism evidence="3 4">
    <name type="scientific">Elysia crispata</name>
    <name type="common">lettuce slug</name>
    <dbReference type="NCBI Taxonomy" id="231223"/>
    <lineage>
        <taxon>Eukaryota</taxon>
        <taxon>Metazoa</taxon>
        <taxon>Spiralia</taxon>
        <taxon>Lophotrochozoa</taxon>
        <taxon>Mollusca</taxon>
        <taxon>Gastropoda</taxon>
        <taxon>Heterobranchia</taxon>
        <taxon>Euthyneura</taxon>
        <taxon>Panpulmonata</taxon>
        <taxon>Sacoglossa</taxon>
        <taxon>Placobranchoidea</taxon>
        <taxon>Plakobranchidae</taxon>
        <taxon>Elysia</taxon>
    </lineage>
</organism>
<protein>
    <submittedName>
        <fullName evidence="3">Uncharacterized protein</fullName>
    </submittedName>
</protein>
<feature type="transmembrane region" description="Helical" evidence="2">
    <location>
        <begin position="157"/>
        <end position="177"/>
    </location>
</feature>
<feature type="transmembrane region" description="Helical" evidence="2">
    <location>
        <begin position="183"/>
        <end position="207"/>
    </location>
</feature>
<feature type="transmembrane region" description="Helical" evidence="2">
    <location>
        <begin position="100"/>
        <end position="118"/>
    </location>
</feature>
<feature type="transmembrane region" description="Helical" evidence="2">
    <location>
        <begin position="552"/>
        <end position="574"/>
    </location>
</feature>
<accession>A0AAE1CTT0</accession>
<dbReference type="Pfam" id="PF07690">
    <property type="entry name" value="MFS_1"/>
    <property type="match status" value="1"/>
</dbReference>
<dbReference type="Proteomes" id="UP001283361">
    <property type="component" value="Unassembled WGS sequence"/>
</dbReference>
<keyword evidence="4" id="KW-1185">Reference proteome</keyword>
<gene>
    <name evidence="3" type="ORF">RRG08_038984</name>
</gene>
<proteinExistence type="predicted"/>
<evidence type="ECO:0000313" key="4">
    <source>
        <dbReference type="Proteomes" id="UP001283361"/>
    </source>
</evidence>
<dbReference type="SUPFAM" id="SSF103473">
    <property type="entry name" value="MFS general substrate transporter"/>
    <property type="match status" value="1"/>
</dbReference>
<keyword evidence="2" id="KW-0472">Membrane</keyword>
<evidence type="ECO:0000256" key="2">
    <source>
        <dbReference type="SAM" id="Phobius"/>
    </source>
</evidence>
<feature type="transmembrane region" description="Helical" evidence="2">
    <location>
        <begin position="395"/>
        <end position="418"/>
    </location>
</feature>
<feature type="transmembrane region" description="Helical" evidence="2">
    <location>
        <begin position="430"/>
        <end position="451"/>
    </location>
</feature>
<sequence>MQAFSGVSSGDNGNIVHVRSRNVMPIDTGFAWVVCASTFFITFLMATYDHTLAVVLPDLIEKYEATVATTTLVFTINNLCFGIGSVLASSVAVPRTNERVVIVASAILNAVVTVILAFSPNIIFFHLMHVIKGICLGSMWVPALGLVEHYFVRHRSFATALCSCGIACSMLVSTQMIRLLTDYYGLSGAYLVLGALEMHGVAAALLLRPVTAYRGVISNSDEALTSRRATLVESPEEEVLFISRSTSMATSQSVSSIGRAGMMECTAQTPSDVSVINKKVGSCNTSETYCRPSDTSTGMGGSEHLANSSTLEDTDGGKYERLQMTRPLPLGDGDEDAICNMKLVEIGAAADNEGKPLESNRKVISEDKKDNVRSGKYRCGRSFCGLLDTNLLSNWMFHLILLSTVHGALMMYTLAYIPTLALSQGLDKKSGTLLLTIAGAVNFVGMPLQGIVLDTNRISPSQYVALAQIVVGTACHLIRYLTSFPALVVISVTQGLLGGSRISLIPVMAVEFVDVQSAGKIVGFNALVGTISLAAHHPFLGNITDLSGSFNISFHYVGFGLYVSSLLLFLSPVVRKKQGARRRQMEVTTG</sequence>
<feature type="transmembrane region" description="Helical" evidence="2">
    <location>
        <begin position="68"/>
        <end position="88"/>
    </location>
</feature>
<name>A0AAE1CTT0_9GAST</name>
<reference evidence="3" key="1">
    <citation type="journal article" date="2023" name="G3 (Bethesda)">
        <title>A reference genome for the long-term kleptoplast-retaining sea slug Elysia crispata morphotype clarki.</title>
        <authorList>
            <person name="Eastman K.E."/>
            <person name="Pendleton A.L."/>
            <person name="Shaikh M.A."/>
            <person name="Suttiyut T."/>
            <person name="Ogas R."/>
            <person name="Tomko P."/>
            <person name="Gavelis G."/>
            <person name="Widhalm J.R."/>
            <person name="Wisecaver J.H."/>
        </authorList>
    </citation>
    <scope>NUCLEOTIDE SEQUENCE</scope>
    <source>
        <strain evidence="3">ECLA1</strain>
    </source>
</reference>
<dbReference type="InterPro" id="IPR036259">
    <property type="entry name" value="MFS_trans_sf"/>
</dbReference>
<dbReference type="InterPro" id="IPR050327">
    <property type="entry name" value="Proton-linked_MCT"/>
</dbReference>
<feature type="transmembrane region" description="Helical" evidence="2">
    <location>
        <begin position="124"/>
        <end position="145"/>
    </location>
</feature>
<feature type="region of interest" description="Disordered" evidence="1">
    <location>
        <begin position="290"/>
        <end position="315"/>
    </location>
</feature>
<comment type="caution">
    <text evidence="3">The sequence shown here is derived from an EMBL/GenBank/DDBJ whole genome shotgun (WGS) entry which is preliminary data.</text>
</comment>
<evidence type="ECO:0000313" key="3">
    <source>
        <dbReference type="EMBL" id="KAK3734961.1"/>
    </source>
</evidence>
<dbReference type="EMBL" id="JAWDGP010006834">
    <property type="protein sequence ID" value="KAK3734961.1"/>
    <property type="molecule type" value="Genomic_DNA"/>
</dbReference>
<evidence type="ECO:0000256" key="1">
    <source>
        <dbReference type="SAM" id="MobiDB-lite"/>
    </source>
</evidence>
<feature type="transmembrane region" description="Helical" evidence="2">
    <location>
        <begin position="487"/>
        <end position="509"/>
    </location>
</feature>
<keyword evidence="2" id="KW-0812">Transmembrane</keyword>
<dbReference type="PANTHER" id="PTHR11360">
    <property type="entry name" value="MONOCARBOXYLATE TRANSPORTER"/>
    <property type="match status" value="1"/>
</dbReference>
<dbReference type="Gene3D" id="1.20.1250.20">
    <property type="entry name" value="MFS general substrate transporter like domains"/>
    <property type="match status" value="2"/>
</dbReference>
<keyword evidence="2" id="KW-1133">Transmembrane helix</keyword>
<dbReference type="GO" id="GO:0008028">
    <property type="term" value="F:monocarboxylic acid transmembrane transporter activity"/>
    <property type="evidence" value="ECO:0007669"/>
    <property type="project" value="TreeGrafter"/>
</dbReference>
<dbReference type="AlphaFoldDB" id="A0AAE1CTT0"/>
<dbReference type="InterPro" id="IPR011701">
    <property type="entry name" value="MFS"/>
</dbReference>
<dbReference type="PANTHER" id="PTHR11360:SF284">
    <property type="entry name" value="EG:103B4.3 PROTEIN-RELATED"/>
    <property type="match status" value="1"/>
</dbReference>